<dbReference type="EMBL" id="JBFPJR010000019">
    <property type="protein sequence ID" value="MEX0428349.1"/>
    <property type="molecule type" value="Genomic_DNA"/>
</dbReference>
<feature type="transmembrane region" description="Helical" evidence="1">
    <location>
        <begin position="123"/>
        <end position="145"/>
    </location>
</feature>
<protein>
    <recommendedName>
        <fullName evidence="4">DUF4328 domain-containing protein</fullName>
    </recommendedName>
</protein>
<evidence type="ECO:0008006" key="4">
    <source>
        <dbReference type="Google" id="ProtNLM"/>
    </source>
</evidence>
<keyword evidence="3" id="KW-1185">Reference proteome</keyword>
<gene>
    <name evidence="2" type="ORF">AB3X52_12025</name>
</gene>
<keyword evidence="1" id="KW-0472">Membrane</keyword>
<proteinExistence type="predicted"/>
<keyword evidence="1" id="KW-1133">Transmembrane helix</keyword>
<evidence type="ECO:0000313" key="3">
    <source>
        <dbReference type="Proteomes" id="UP001556631"/>
    </source>
</evidence>
<evidence type="ECO:0000256" key="1">
    <source>
        <dbReference type="SAM" id="Phobius"/>
    </source>
</evidence>
<name>A0ABV3SZI3_9ACTN</name>
<dbReference type="RefSeq" id="WP_367994321.1">
    <property type="nucleotide sequence ID" value="NZ_JBFPJR010000019.1"/>
</dbReference>
<feature type="transmembrane region" description="Helical" evidence="1">
    <location>
        <begin position="86"/>
        <end position="111"/>
    </location>
</feature>
<sequence length="161" mass="18320">MHELILWCGFVGAWLLVAGPVYQAVLELREEDVERDRIAAAAHEVDPVPRLSPWWWLLPPAAYLVNRRRQDRFRRAVVDRLSDEDLEAFLSFVNKAQGWLLVGLGGFLIAAKETWELVEGNEWATWIFWVLLVAGAGVAVGHAAVRSARERVILQARRPRS</sequence>
<accession>A0ABV3SZI3</accession>
<keyword evidence="1" id="KW-0812">Transmembrane</keyword>
<comment type="caution">
    <text evidence="2">The sequence shown here is derived from an EMBL/GenBank/DDBJ whole genome shotgun (WGS) entry which is preliminary data.</text>
</comment>
<reference evidence="2 3" key="1">
    <citation type="submission" date="2024-07" db="EMBL/GenBank/DDBJ databases">
        <authorList>
            <person name="Lee S."/>
            <person name="Kang M."/>
        </authorList>
    </citation>
    <scope>NUCLEOTIDE SEQUENCE [LARGE SCALE GENOMIC DNA]</scope>
    <source>
        <strain evidence="2 3">DS6</strain>
    </source>
</reference>
<dbReference type="Proteomes" id="UP001556631">
    <property type="component" value="Unassembled WGS sequence"/>
</dbReference>
<evidence type="ECO:0000313" key="2">
    <source>
        <dbReference type="EMBL" id="MEX0428349.1"/>
    </source>
</evidence>
<organism evidence="2 3">
    <name type="scientific">Nocardioides eburneus</name>
    <dbReference type="NCBI Taxonomy" id="3231482"/>
    <lineage>
        <taxon>Bacteria</taxon>
        <taxon>Bacillati</taxon>
        <taxon>Actinomycetota</taxon>
        <taxon>Actinomycetes</taxon>
        <taxon>Propionibacteriales</taxon>
        <taxon>Nocardioidaceae</taxon>
        <taxon>Nocardioides</taxon>
    </lineage>
</organism>